<evidence type="ECO:0000313" key="2">
    <source>
        <dbReference type="Proteomes" id="UP001058980"/>
    </source>
</evidence>
<reference evidence="1" key="1">
    <citation type="submission" date="2022-08" db="EMBL/GenBank/DDBJ databases">
        <title>Multi-unit outbreak of Pandoraea commovens among non-cystic fibrosis intensive care patients from 2019 to 2021 in Berlin, Germany.</title>
        <authorList>
            <person name="Menzel P."/>
        </authorList>
    </citation>
    <scope>NUCLEOTIDE SEQUENCE</scope>
    <source>
        <strain evidence="1">LB-19-202-79</strain>
    </source>
</reference>
<dbReference type="Proteomes" id="UP001058980">
    <property type="component" value="Chromosome"/>
</dbReference>
<keyword evidence="2" id="KW-1185">Reference proteome</keyword>
<dbReference type="EMBL" id="CP102780">
    <property type="protein sequence ID" value="UVA80492.1"/>
    <property type="molecule type" value="Genomic_DNA"/>
</dbReference>
<sequence>MYSVNKEAEALLRHLEYARTSSSAPKGVVAAIERAICFVSPLIDYRVLYVAPASVDVEPSRVPLVTSHCPLCGNHLKAAEAQSQETLAYLHEPTGRLLHWRSQELCDNRRREWTALGRIGAPTITDELISVLIEVLDKVPLTDSTRESTPTASKARAVLAKAQGMTQAASEIASLRAKVREQADRIAALDALLDTAQPTETARNTR</sequence>
<organism evidence="1 2">
    <name type="scientific">Pandoraea commovens</name>
    <dbReference type="NCBI Taxonomy" id="2508289"/>
    <lineage>
        <taxon>Bacteria</taxon>
        <taxon>Pseudomonadati</taxon>
        <taxon>Pseudomonadota</taxon>
        <taxon>Betaproteobacteria</taxon>
        <taxon>Burkholderiales</taxon>
        <taxon>Burkholderiaceae</taxon>
        <taxon>Pandoraea</taxon>
    </lineage>
</organism>
<evidence type="ECO:0000313" key="1">
    <source>
        <dbReference type="EMBL" id="UVA80492.1"/>
    </source>
</evidence>
<name>A0ABY5QI59_9BURK</name>
<dbReference type="RefSeq" id="WP_257959424.1">
    <property type="nucleotide sequence ID" value="NZ_CP102780.1"/>
</dbReference>
<gene>
    <name evidence="1" type="ORF">NTU39_05570</name>
</gene>
<proteinExistence type="predicted"/>
<accession>A0ABY5QI59</accession>
<protein>
    <submittedName>
        <fullName evidence="1">Uncharacterized protein</fullName>
    </submittedName>
</protein>